<dbReference type="Gene3D" id="3.60.110.10">
    <property type="entry name" value="Carbon-nitrogen hydrolase"/>
    <property type="match status" value="1"/>
</dbReference>
<keyword evidence="1" id="KW-0378">Hydrolase</keyword>
<evidence type="ECO:0000259" key="2">
    <source>
        <dbReference type="PROSITE" id="PS50263"/>
    </source>
</evidence>
<evidence type="ECO:0000256" key="1">
    <source>
        <dbReference type="ARBA" id="ARBA00022801"/>
    </source>
</evidence>
<dbReference type="SUPFAM" id="SSF56317">
    <property type="entry name" value="Carbon-nitrogen hydrolase"/>
    <property type="match status" value="1"/>
</dbReference>
<keyword evidence="4" id="KW-1185">Reference proteome</keyword>
<reference evidence="4" key="2">
    <citation type="journal article" date="2013" name="PLoS Genet.">
        <title>Comparative genome structure, secondary metabolite, and effector coding capacity across Cochliobolus pathogens.</title>
        <authorList>
            <person name="Condon B.J."/>
            <person name="Leng Y."/>
            <person name="Wu D."/>
            <person name="Bushley K.E."/>
            <person name="Ohm R.A."/>
            <person name="Otillar R."/>
            <person name="Martin J."/>
            <person name="Schackwitz W."/>
            <person name="Grimwood J."/>
            <person name="MohdZainudin N."/>
            <person name="Xue C."/>
            <person name="Wang R."/>
            <person name="Manning V.A."/>
            <person name="Dhillon B."/>
            <person name="Tu Z.J."/>
            <person name="Steffenson B.J."/>
            <person name="Salamov A."/>
            <person name="Sun H."/>
            <person name="Lowry S."/>
            <person name="LaButti K."/>
            <person name="Han J."/>
            <person name="Copeland A."/>
            <person name="Lindquist E."/>
            <person name="Barry K."/>
            <person name="Schmutz J."/>
            <person name="Baker S.E."/>
            <person name="Ciuffetti L.M."/>
            <person name="Grigoriev I.V."/>
            <person name="Zhong S."/>
            <person name="Turgeon B.G."/>
        </authorList>
    </citation>
    <scope>NUCLEOTIDE SEQUENCE [LARGE SCALE GENOMIC DNA]</scope>
    <source>
        <strain evidence="4">C5 / ATCC 48332 / race O</strain>
    </source>
</reference>
<protein>
    <recommendedName>
        <fullName evidence="2">CN hydrolase domain-containing protein</fullName>
    </recommendedName>
</protein>
<reference evidence="3 4" key="1">
    <citation type="journal article" date="2012" name="PLoS Pathog.">
        <title>Diverse lifestyles and strategies of plant pathogenesis encoded in the genomes of eighteen Dothideomycetes fungi.</title>
        <authorList>
            <person name="Ohm R.A."/>
            <person name="Feau N."/>
            <person name="Henrissat B."/>
            <person name="Schoch C.L."/>
            <person name="Horwitz B.A."/>
            <person name="Barry K.W."/>
            <person name="Condon B.J."/>
            <person name="Copeland A.C."/>
            <person name="Dhillon B."/>
            <person name="Glaser F."/>
            <person name="Hesse C.N."/>
            <person name="Kosti I."/>
            <person name="LaButti K."/>
            <person name="Lindquist E.A."/>
            <person name="Lucas S."/>
            <person name="Salamov A.A."/>
            <person name="Bradshaw R.E."/>
            <person name="Ciuffetti L."/>
            <person name="Hamelin R.C."/>
            <person name="Kema G.H.J."/>
            <person name="Lawrence C."/>
            <person name="Scott J.A."/>
            <person name="Spatafora J.W."/>
            <person name="Turgeon B.G."/>
            <person name="de Wit P.J.G.M."/>
            <person name="Zhong S."/>
            <person name="Goodwin S.B."/>
            <person name="Grigoriev I.V."/>
        </authorList>
    </citation>
    <scope>NUCLEOTIDE SEQUENCE [LARGE SCALE GENOMIC DNA]</scope>
    <source>
        <strain evidence="4">C5 / ATCC 48332 / race O</strain>
    </source>
</reference>
<gene>
    <name evidence="3" type="ORF">COCHEDRAFT_1033150</name>
</gene>
<accession>M2TMK1</accession>
<name>M2TMK1_COCH5</name>
<dbReference type="InterPro" id="IPR045254">
    <property type="entry name" value="Nit1/2_C-N_Hydrolase"/>
</dbReference>
<dbReference type="PROSITE" id="PS50263">
    <property type="entry name" value="CN_HYDROLASE"/>
    <property type="match status" value="1"/>
</dbReference>
<evidence type="ECO:0000313" key="3">
    <source>
        <dbReference type="EMBL" id="EMD87754.1"/>
    </source>
</evidence>
<dbReference type="Proteomes" id="UP000016936">
    <property type="component" value="Unassembled WGS sequence"/>
</dbReference>
<dbReference type="AlphaFoldDB" id="M2TMK1"/>
<organism evidence="3 4">
    <name type="scientific">Cochliobolus heterostrophus (strain C5 / ATCC 48332 / race O)</name>
    <name type="common">Southern corn leaf blight fungus</name>
    <name type="synonym">Bipolaris maydis</name>
    <dbReference type="NCBI Taxonomy" id="701091"/>
    <lineage>
        <taxon>Eukaryota</taxon>
        <taxon>Fungi</taxon>
        <taxon>Dikarya</taxon>
        <taxon>Ascomycota</taxon>
        <taxon>Pezizomycotina</taxon>
        <taxon>Dothideomycetes</taxon>
        <taxon>Pleosporomycetidae</taxon>
        <taxon>Pleosporales</taxon>
        <taxon>Pleosporineae</taxon>
        <taxon>Pleosporaceae</taxon>
        <taxon>Bipolaris</taxon>
    </lineage>
</organism>
<dbReference type="InterPro" id="IPR003010">
    <property type="entry name" value="C-N_Hydrolase"/>
</dbReference>
<evidence type="ECO:0000313" key="4">
    <source>
        <dbReference type="Proteomes" id="UP000016936"/>
    </source>
</evidence>
<dbReference type="CDD" id="cd07572">
    <property type="entry name" value="nit"/>
    <property type="match status" value="1"/>
</dbReference>
<dbReference type="PANTHER" id="PTHR23088">
    <property type="entry name" value="NITRILASE-RELATED"/>
    <property type="match status" value="1"/>
</dbReference>
<dbReference type="STRING" id="701091.M2TMK1"/>
<sequence>MVKIAVAQIRSAESMEKNLSISKDLVRQASKAGAQAIFFPEASDYICSNTKRSLELCQSVEQSVFVQGLQEQAKEYVLSIAVGIHEPSADIKSKRVRNTLIWISDTGEVLHRYQKVHMLEMNLLDGPKIQESNFCEPGESILPPFETPVGQAGAMICFDLRFPSLAQKLVSMGAEVLIYPSAFVPDTGKIHWIPLLQARAIECQAYVIAPDQVGQHNEKRSSYGHSVVIDPWGRIIAQLGSEENVLLYADIDPEQIRLARQSLRLRKRE</sequence>
<dbReference type="eggNOG" id="KOG0807">
    <property type="taxonomic scope" value="Eukaryota"/>
</dbReference>
<proteinExistence type="predicted"/>
<dbReference type="InterPro" id="IPR036526">
    <property type="entry name" value="C-N_Hydrolase_sf"/>
</dbReference>
<dbReference type="HOGENOM" id="CLU_030130_1_2_1"/>
<feature type="domain" description="CN hydrolase" evidence="2">
    <location>
        <begin position="2"/>
        <end position="253"/>
    </location>
</feature>
<dbReference type="OMA" id="KRESWGH"/>
<dbReference type="Pfam" id="PF00795">
    <property type="entry name" value="CN_hydrolase"/>
    <property type="match status" value="1"/>
</dbReference>
<dbReference type="GO" id="GO:0016811">
    <property type="term" value="F:hydrolase activity, acting on carbon-nitrogen (but not peptide) bonds, in linear amides"/>
    <property type="evidence" value="ECO:0007669"/>
    <property type="project" value="InterPro"/>
</dbReference>
<dbReference type="PANTHER" id="PTHR23088:SF27">
    <property type="entry name" value="DEAMINATED GLUTATHIONE AMIDASE"/>
    <property type="match status" value="1"/>
</dbReference>
<dbReference type="OrthoDB" id="10250282at2759"/>
<dbReference type="EMBL" id="KB445581">
    <property type="protein sequence ID" value="EMD87754.1"/>
    <property type="molecule type" value="Genomic_DNA"/>
</dbReference>